<evidence type="ECO:0000256" key="6">
    <source>
        <dbReference type="ARBA" id="ARBA00022989"/>
    </source>
</evidence>
<evidence type="ECO:0000259" key="10">
    <source>
        <dbReference type="Pfam" id="PF01545"/>
    </source>
</evidence>
<evidence type="ECO:0000259" key="11">
    <source>
        <dbReference type="Pfam" id="PF16916"/>
    </source>
</evidence>
<comment type="subcellular location">
    <subcellularLocation>
        <location evidence="1">Membrane</location>
        <topology evidence="1">Multi-pass membrane protein</topology>
    </subcellularLocation>
</comment>
<keyword evidence="4 9" id="KW-0812">Transmembrane</keyword>
<keyword evidence="7" id="KW-0406">Ion transport</keyword>
<sequence>MQNNNIDVEIPPQAQSLCNYNNEAAITAAEQHIASKKKLLIALAISTVFMVCQLVAGFEANSLAIQTDALHMLADILCFAISWLSLQASSWEATSRYTFGFGRIGILGSLVSVLITWTITGSLCYEAVQKLIHRSSTGDHDRTTGWVMVLISGLSVCVNVALALVFSHGHDHEHTNNVNIQSAYIHAIGDSILSLGVVIAGIIIWVKPKWQIVDLICTFISSVLVLWTTLPMIRKIYGVLMECTPKGIDSAAVAQELVREIDEVGSVHQVHIWAITQGNIVFSCHVKVSPDANPHTVLDRVIQHVKQRYIINQVTIQIELSEDVANAHQD</sequence>
<feature type="transmembrane region" description="Helical" evidence="9">
    <location>
        <begin position="143"/>
        <end position="166"/>
    </location>
</feature>
<keyword evidence="5" id="KW-0864">Zinc transport</keyword>
<dbReference type="InterPro" id="IPR058533">
    <property type="entry name" value="Cation_efflux_TM"/>
</dbReference>
<dbReference type="EMBL" id="JAJJMA010231935">
    <property type="protein sequence ID" value="MCL7042147.1"/>
    <property type="molecule type" value="Genomic_DNA"/>
</dbReference>
<dbReference type="GO" id="GO:0005886">
    <property type="term" value="C:plasma membrane"/>
    <property type="evidence" value="ECO:0007669"/>
    <property type="project" value="TreeGrafter"/>
</dbReference>
<dbReference type="GO" id="GO:0005385">
    <property type="term" value="F:zinc ion transmembrane transporter activity"/>
    <property type="evidence" value="ECO:0007669"/>
    <property type="project" value="TreeGrafter"/>
</dbReference>
<dbReference type="InterPro" id="IPR002524">
    <property type="entry name" value="Cation_efflux"/>
</dbReference>
<keyword evidence="8 9" id="KW-0472">Membrane</keyword>
<dbReference type="PANTHER" id="PTHR11562:SF17">
    <property type="entry name" value="RE54080P-RELATED"/>
    <property type="match status" value="1"/>
</dbReference>
<evidence type="ECO:0000256" key="2">
    <source>
        <dbReference type="ARBA" id="ARBA00008873"/>
    </source>
</evidence>
<evidence type="ECO:0000256" key="5">
    <source>
        <dbReference type="ARBA" id="ARBA00022906"/>
    </source>
</evidence>
<dbReference type="Pfam" id="PF16916">
    <property type="entry name" value="ZT_dimer"/>
    <property type="match status" value="1"/>
</dbReference>
<evidence type="ECO:0000256" key="9">
    <source>
        <dbReference type="SAM" id="Phobius"/>
    </source>
</evidence>
<dbReference type="SUPFAM" id="SSF161111">
    <property type="entry name" value="Cation efflux protein transmembrane domain-like"/>
    <property type="match status" value="1"/>
</dbReference>
<feature type="transmembrane region" description="Helical" evidence="9">
    <location>
        <begin position="39"/>
        <end position="58"/>
    </location>
</feature>
<dbReference type="Pfam" id="PF01545">
    <property type="entry name" value="Cation_efflux"/>
    <property type="match status" value="1"/>
</dbReference>
<keyword evidence="3" id="KW-0813">Transport</keyword>
<feature type="domain" description="Cation efflux protein transmembrane" evidence="10">
    <location>
        <begin position="39"/>
        <end position="241"/>
    </location>
</feature>
<evidence type="ECO:0000256" key="3">
    <source>
        <dbReference type="ARBA" id="ARBA00022448"/>
    </source>
</evidence>
<feature type="transmembrane region" description="Helical" evidence="9">
    <location>
        <begin position="212"/>
        <end position="233"/>
    </location>
</feature>
<name>A0AA42AV40_PAPNU</name>
<keyword evidence="6 9" id="KW-1133">Transmembrane helix</keyword>
<dbReference type="NCBIfam" id="TIGR01297">
    <property type="entry name" value="CDF"/>
    <property type="match status" value="1"/>
</dbReference>
<dbReference type="SUPFAM" id="SSF160240">
    <property type="entry name" value="Cation efflux protein cytoplasmic domain-like"/>
    <property type="match status" value="1"/>
</dbReference>
<comment type="caution">
    <text evidence="12">The sequence shown here is derived from an EMBL/GenBank/DDBJ whole genome shotgun (WGS) entry which is preliminary data.</text>
</comment>
<dbReference type="Proteomes" id="UP001177140">
    <property type="component" value="Unassembled WGS sequence"/>
</dbReference>
<evidence type="ECO:0000256" key="4">
    <source>
        <dbReference type="ARBA" id="ARBA00022692"/>
    </source>
</evidence>
<dbReference type="InterPro" id="IPR027469">
    <property type="entry name" value="Cation_efflux_TMD_sf"/>
</dbReference>
<evidence type="ECO:0000313" key="12">
    <source>
        <dbReference type="EMBL" id="MCL7042147.1"/>
    </source>
</evidence>
<feature type="transmembrane region" description="Helical" evidence="9">
    <location>
        <begin position="187"/>
        <end position="206"/>
    </location>
</feature>
<dbReference type="Gene3D" id="1.20.1510.10">
    <property type="entry name" value="Cation efflux protein transmembrane domain"/>
    <property type="match status" value="1"/>
</dbReference>
<proteinExistence type="inferred from homology"/>
<comment type="similarity">
    <text evidence="2">Belongs to the cation diffusion facilitator (CDF) transporter (TC 2.A.4) family. SLC30A subfamily.</text>
</comment>
<accession>A0AA42AV40</accession>
<dbReference type="InterPro" id="IPR027470">
    <property type="entry name" value="Cation_efflux_CTD"/>
</dbReference>
<keyword evidence="5" id="KW-0862">Zinc</keyword>
<evidence type="ECO:0000256" key="7">
    <source>
        <dbReference type="ARBA" id="ARBA00023065"/>
    </source>
</evidence>
<reference evidence="12" key="1">
    <citation type="submission" date="2022-03" db="EMBL/GenBank/DDBJ databases">
        <title>A functionally conserved STORR gene fusion in Papaver species that diverged 16.8 million years ago.</title>
        <authorList>
            <person name="Catania T."/>
        </authorList>
    </citation>
    <scope>NUCLEOTIDE SEQUENCE</scope>
    <source>
        <strain evidence="12">S-191538</strain>
    </source>
</reference>
<dbReference type="PANTHER" id="PTHR11562">
    <property type="entry name" value="CATION EFFLUX PROTEIN/ ZINC TRANSPORTER"/>
    <property type="match status" value="1"/>
</dbReference>
<evidence type="ECO:0000256" key="1">
    <source>
        <dbReference type="ARBA" id="ARBA00004141"/>
    </source>
</evidence>
<organism evidence="12 13">
    <name type="scientific">Papaver nudicaule</name>
    <name type="common">Iceland poppy</name>
    <dbReference type="NCBI Taxonomy" id="74823"/>
    <lineage>
        <taxon>Eukaryota</taxon>
        <taxon>Viridiplantae</taxon>
        <taxon>Streptophyta</taxon>
        <taxon>Embryophyta</taxon>
        <taxon>Tracheophyta</taxon>
        <taxon>Spermatophyta</taxon>
        <taxon>Magnoliopsida</taxon>
        <taxon>Ranunculales</taxon>
        <taxon>Papaveraceae</taxon>
        <taxon>Papaveroideae</taxon>
        <taxon>Papaver</taxon>
    </lineage>
</organism>
<keyword evidence="13" id="KW-1185">Reference proteome</keyword>
<evidence type="ECO:0000313" key="13">
    <source>
        <dbReference type="Proteomes" id="UP001177140"/>
    </source>
</evidence>
<gene>
    <name evidence="12" type="ORF">MKW94_006730</name>
</gene>
<evidence type="ECO:0000256" key="8">
    <source>
        <dbReference type="ARBA" id="ARBA00023136"/>
    </source>
</evidence>
<dbReference type="AlphaFoldDB" id="A0AA42AV40"/>
<dbReference type="InterPro" id="IPR050681">
    <property type="entry name" value="CDF/SLC30A"/>
</dbReference>
<protein>
    <submittedName>
        <fullName evidence="12">Uncharacterized protein</fullName>
    </submittedName>
</protein>
<dbReference type="InterPro" id="IPR036837">
    <property type="entry name" value="Cation_efflux_CTD_sf"/>
</dbReference>
<feature type="transmembrane region" description="Helical" evidence="9">
    <location>
        <begin position="100"/>
        <end position="123"/>
    </location>
</feature>
<feature type="domain" description="Cation efflux protein cytoplasmic" evidence="11">
    <location>
        <begin position="255"/>
        <end position="319"/>
    </location>
</feature>